<dbReference type="Proteomes" id="UP000752696">
    <property type="component" value="Unassembled WGS sequence"/>
</dbReference>
<proteinExistence type="predicted"/>
<protein>
    <submittedName>
        <fullName evidence="1">Uncharacterized protein</fullName>
    </submittedName>
</protein>
<name>A0A6V7H6C7_9HYME</name>
<dbReference type="EMBL" id="CAJDYZ010008481">
    <property type="protein sequence ID" value="CAD1475419.1"/>
    <property type="molecule type" value="Genomic_DNA"/>
</dbReference>
<comment type="caution">
    <text evidence="1">The sequence shown here is derived from an EMBL/GenBank/DDBJ whole genome shotgun (WGS) entry which is preliminary data.</text>
</comment>
<organism evidence="1 2">
    <name type="scientific">Heterotrigona itama</name>
    <dbReference type="NCBI Taxonomy" id="395501"/>
    <lineage>
        <taxon>Eukaryota</taxon>
        <taxon>Metazoa</taxon>
        <taxon>Ecdysozoa</taxon>
        <taxon>Arthropoda</taxon>
        <taxon>Hexapoda</taxon>
        <taxon>Insecta</taxon>
        <taxon>Pterygota</taxon>
        <taxon>Neoptera</taxon>
        <taxon>Endopterygota</taxon>
        <taxon>Hymenoptera</taxon>
        <taxon>Apocrita</taxon>
        <taxon>Aculeata</taxon>
        <taxon>Apoidea</taxon>
        <taxon>Anthophila</taxon>
        <taxon>Apidae</taxon>
        <taxon>Heterotrigona</taxon>
    </lineage>
</organism>
<gene>
    <name evidence="1" type="ORF">MHI_LOCUS561537</name>
</gene>
<reference evidence="1" key="1">
    <citation type="submission" date="2020-07" db="EMBL/GenBank/DDBJ databases">
        <authorList>
            <person name="Nazaruddin N."/>
        </authorList>
    </citation>
    <scope>NUCLEOTIDE SEQUENCE</scope>
</reference>
<sequence length="43" mass="5048">NQIIGLLFKIGMNMNNKAINKSTEYYKNCFYSQIESTIDEEKL</sequence>
<evidence type="ECO:0000313" key="2">
    <source>
        <dbReference type="Proteomes" id="UP000752696"/>
    </source>
</evidence>
<feature type="non-terminal residue" evidence="1">
    <location>
        <position position="1"/>
    </location>
</feature>
<keyword evidence="2" id="KW-1185">Reference proteome</keyword>
<dbReference type="AlphaFoldDB" id="A0A6V7H6C7"/>
<evidence type="ECO:0000313" key="1">
    <source>
        <dbReference type="EMBL" id="CAD1475419.1"/>
    </source>
</evidence>
<accession>A0A6V7H6C7</accession>